<comment type="similarity">
    <text evidence="5">Belongs to the OadG family.</text>
</comment>
<evidence type="ECO:0000313" key="7">
    <source>
        <dbReference type="Proteomes" id="UP000177583"/>
    </source>
</evidence>
<reference evidence="6 7" key="1">
    <citation type="journal article" date="2016" name="Nat. Commun.">
        <title>Thousands of microbial genomes shed light on interconnected biogeochemical processes in an aquifer system.</title>
        <authorList>
            <person name="Anantharaman K."/>
            <person name="Brown C.T."/>
            <person name="Hug L.A."/>
            <person name="Sharon I."/>
            <person name="Castelle C.J."/>
            <person name="Probst A.J."/>
            <person name="Thomas B.C."/>
            <person name="Singh A."/>
            <person name="Wilkins M.J."/>
            <person name="Karaoz U."/>
            <person name="Brodie E.L."/>
            <person name="Williams K.H."/>
            <person name="Hubbard S.S."/>
            <person name="Banfield J.F."/>
        </authorList>
    </citation>
    <scope>NUCLEOTIDE SEQUENCE [LARGE SCALE GENOMIC DNA]</scope>
</reference>
<dbReference type="EMBL" id="MFNF01000014">
    <property type="protein sequence ID" value="OGH03617.1"/>
    <property type="molecule type" value="Genomic_DNA"/>
</dbReference>
<dbReference type="GO" id="GO:0015081">
    <property type="term" value="F:sodium ion transmembrane transporter activity"/>
    <property type="evidence" value="ECO:0007669"/>
    <property type="project" value="InterPro"/>
</dbReference>
<protein>
    <recommendedName>
        <fullName evidence="5">Oxaloacetate decarboxylase gamma chain</fullName>
        <ecNumber evidence="5">7.2.4.2</ecNumber>
    </recommendedName>
</protein>
<evidence type="ECO:0000256" key="1">
    <source>
        <dbReference type="ARBA" id="ARBA00022475"/>
    </source>
</evidence>
<evidence type="ECO:0000256" key="2">
    <source>
        <dbReference type="ARBA" id="ARBA00022692"/>
    </source>
</evidence>
<dbReference type="GO" id="GO:0005886">
    <property type="term" value="C:plasma membrane"/>
    <property type="evidence" value="ECO:0007669"/>
    <property type="project" value="UniProtKB-SubCell"/>
</dbReference>
<dbReference type="Proteomes" id="UP000177583">
    <property type="component" value="Unassembled WGS sequence"/>
</dbReference>
<keyword evidence="4 5" id="KW-0472">Membrane</keyword>
<dbReference type="GO" id="GO:0015451">
    <property type="term" value="F:decarboxylation-driven active transmembrane transporter activity"/>
    <property type="evidence" value="ECO:0007669"/>
    <property type="project" value="UniProtKB-EC"/>
</dbReference>
<dbReference type="Pfam" id="PF04277">
    <property type="entry name" value="OAD_gamma"/>
    <property type="match status" value="1"/>
</dbReference>
<comment type="cofactor">
    <cofactor evidence="5">
        <name>Na(+)</name>
        <dbReference type="ChEBI" id="CHEBI:29101"/>
    </cofactor>
</comment>
<dbReference type="AlphaFoldDB" id="A0A1F6GZN3"/>
<proteinExistence type="inferred from homology"/>
<gene>
    <name evidence="6" type="ORF">A2557_13880</name>
</gene>
<evidence type="ECO:0000256" key="4">
    <source>
        <dbReference type="ARBA" id="ARBA00023136"/>
    </source>
</evidence>
<dbReference type="InterPro" id="IPR005899">
    <property type="entry name" value="Na_pump_deCOase"/>
</dbReference>
<accession>A0A1F6GZN3</accession>
<sequence length="88" mass="9512">MEQTLIEGLKLMVVGMGMVYLFLSLMILTINLVAKLTKSHGAQELLKLEESKAAKVAKFRGKKSAPAAVIAAAVSAYETDKKDESQSK</sequence>
<keyword evidence="3 5" id="KW-1133">Transmembrane helix</keyword>
<evidence type="ECO:0000256" key="3">
    <source>
        <dbReference type="ARBA" id="ARBA00022989"/>
    </source>
</evidence>
<dbReference type="NCBIfam" id="TIGR01195">
    <property type="entry name" value="oadG_fam"/>
    <property type="match status" value="1"/>
</dbReference>
<dbReference type="GO" id="GO:0036376">
    <property type="term" value="P:sodium ion export across plasma membrane"/>
    <property type="evidence" value="ECO:0007669"/>
    <property type="project" value="InterPro"/>
</dbReference>
<keyword evidence="5" id="KW-0739">Sodium transport</keyword>
<feature type="transmembrane region" description="Helical" evidence="5">
    <location>
        <begin position="12"/>
        <end position="34"/>
    </location>
</feature>
<evidence type="ECO:0000313" key="6">
    <source>
        <dbReference type="EMBL" id="OGH03617.1"/>
    </source>
</evidence>
<name>A0A1F6GZN3_9PROT</name>
<comment type="catalytic activity">
    <reaction evidence="5">
        <text>oxaloacetate + 2 Na(+)(in) + H(+) = pyruvate + 2 Na(+)(out) + CO2</text>
        <dbReference type="Rhea" id="RHEA:57724"/>
        <dbReference type="ChEBI" id="CHEBI:15361"/>
        <dbReference type="ChEBI" id="CHEBI:15378"/>
        <dbReference type="ChEBI" id="CHEBI:16452"/>
        <dbReference type="ChEBI" id="CHEBI:16526"/>
        <dbReference type="ChEBI" id="CHEBI:29101"/>
        <dbReference type="EC" id="7.2.4.2"/>
    </reaction>
</comment>
<keyword evidence="5" id="KW-0915">Sodium</keyword>
<comment type="function">
    <text evidence="5">Catalyzes the decarboxylation of oxaloacetate coupled to Na(+) translocation.</text>
</comment>
<keyword evidence="5" id="KW-0813">Transport</keyword>
<dbReference type="EC" id="7.2.4.2" evidence="5"/>
<comment type="caution">
    <text evidence="6">The sequence shown here is derived from an EMBL/GenBank/DDBJ whole genome shotgun (WGS) entry which is preliminary data.</text>
</comment>
<keyword evidence="5" id="KW-0406">Ion transport</keyword>
<keyword evidence="2 5" id="KW-0812">Transmembrane</keyword>
<comment type="subcellular location">
    <subcellularLocation>
        <location evidence="5">Cell membrane</location>
        <topology evidence="5">Single-pass membrane protein</topology>
    </subcellularLocation>
</comment>
<organism evidence="6 7">
    <name type="scientific">Candidatus Lambdaproteobacteria bacterium RIFOXYD2_FULL_56_26</name>
    <dbReference type="NCBI Taxonomy" id="1817773"/>
    <lineage>
        <taxon>Bacteria</taxon>
        <taxon>Pseudomonadati</taxon>
        <taxon>Pseudomonadota</taxon>
        <taxon>Candidatus Lambdaproteobacteria</taxon>
    </lineage>
</organism>
<evidence type="ECO:0000256" key="5">
    <source>
        <dbReference type="RuleBase" id="RU004278"/>
    </source>
</evidence>
<keyword evidence="1" id="KW-1003">Cell membrane</keyword>